<comment type="caution">
    <text evidence="1">The sequence shown here is derived from an EMBL/GenBank/DDBJ whole genome shotgun (WGS) entry which is preliminary data.</text>
</comment>
<gene>
    <name evidence="1" type="ORF">S03H2_69171</name>
</gene>
<evidence type="ECO:0000313" key="1">
    <source>
        <dbReference type="EMBL" id="GAH95233.1"/>
    </source>
</evidence>
<protein>
    <submittedName>
        <fullName evidence="1">Uncharacterized protein</fullName>
    </submittedName>
</protein>
<sequence length="74" mass="8839">MRKKAYNSYKEKYNKIVKNTSSTKKEKNLILEHKITNENKIAIIDFSLIYENEKLKITNKVKQKSVLHKTEIKQ</sequence>
<accession>X1LM61</accession>
<dbReference type="EMBL" id="BARU01045641">
    <property type="protein sequence ID" value="GAH95233.1"/>
    <property type="molecule type" value="Genomic_DNA"/>
</dbReference>
<dbReference type="AlphaFoldDB" id="X1LM61"/>
<name>X1LM61_9ZZZZ</name>
<reference evidence="1" key="1">
    <citation type="journal article" date="2014" name="Front. Microbiol.">
        <title>High frequency of phylogenetically diverse reductive dehalogenase-homologous genes in deep subseafloor sedimentary metagenomes.</title>
        <authorList>
            <person name="Kawai M."/>
            <person name="Futagami T."/>
            <person name="Toyoda A."/>
            <person name="Takaki Y."/>
            <person name="Nishi S."/>
            <person name="Hori S."/>
            <person name="Arai W."/>
            <person name="Tsubouchi T."/>
            <person name="Morono Y."/>
            <person name="Uchiyama I."/>
            <person name="Ito T."/>
            <person name="Fujiyama A."/>
            <person name="Inagaki F."/>
            <person name="Takami H."/>
        </authorList>
    </citation>
    <scope>NUCLEOTIDE SEQUENCE</scope>
    <source>
        <strain evidence="1">Expedition CK06-06</strain>
    </source>
</reference>
<proteinExistence type="predicted"/>
<organism evidence="1">
    <name type="scientific">marine sediment metagenome</name>
    <dbReference type="NCBI Taxonomy" id="412755"/>
    <lineage>
        <taxon>unclassified sequences</taxon>
        <taxon>metagenomes</taxon>
        <taxon>ecological metagenomes</taxon>
    </lineage>
</organism>
<feature type="non-terminal residue" evidence="1">
    <location>
        <position position="74"/>
    </location>
</feature>